<dbReference type="PANTHER" id="PTHR20275">
    <property type="entry name" value="NAD KINASE"/>
    <property type="match status" value="1"/>
</dbReference>
<dbReference type="KEGG" id="tuz:TUZN_1915"/>
<protein>
    <submittedName>
        <fullName evidence="1">ATP-NAD/AcoX kinase</fullName>
    </submittedName>
</protein>
<evidence type="ECO:0000313" key="2">
    <source>
        <dbReference type="Proteomes" id="UP000008138"/>
    </source>
</evidence>
<dbReference type="InterPro" id="IPR017437">
    <property type="entry name" value="ATP-NAD_kinase_PpnK-typ_C"/>
</dbReference>
<dbReference type="AlphaFoldDB" id="F2L4E3"/>
<dbReference type="Gene3D" id="3.40.50.10330">
    <property type="entry name" value="Probable inorganic polyphosphate/atp-NAD kinase, domain 1"/>
    <property type="match status" value="1"/>
</dbReference>
<keyword evidence="1" id="KW-0418">Kinase</keyword>
<sequence>MIALAYRGDLADFAARLKSLLGASELDCSAGRPDVTVVVGGDGTLLEAIHRHPCVLDSLVVHVGGGRINFYRTTRIGEASLEEVARRVLSRDLNVVELPTIDAGGCTAVNEVVIRNADYRKLLSFRITASAPIIGGRADGIIISTPQGSAGYAVSTWGPVVDYRLEAFVISFIAPYTLYLRPLVVPQEPLEISTAQEAELTCDGYGGLRGRSFTIKKGARRLRLAVFGEYDYYDRVLSRLLSP</sequence>
<dbReference type="PANTHER" id="PTHR20275:SF43">
    <property type="entry name" value="BIFUNCTIONAL NADP PHOSPHATASE_NAD KINASE"/>
    <property type="match status" value="1"/>
</dbReference>
<dbReference type="InterPro" id="IPR017438">
    <property type="entry name" value="ATP-NAD_kinase_N"/>
</dbReference>
<dbReference type="GO" id="GO:0006741">
    <property type="term" value="P:NADP+ biosynthetic process"/>
    <property type="evidence" value="ECO:0007669"/>
    <property type="project" value="TreeGrafter"/>
</dbReference>
<evidence type="ECO:0000313" key="1">
    <source>
        <dbReference type="EMBL" id="AEA13375.1"/>
    </source>
</evidence>
<dbReference type="EMBL" id="CP002590">
    <property type="protein sequence ID" value="AEA13375.1"/>
    <property type="molecule type" value="Genomic_DNA"/>
</dbReference>
<keyword evidence="2" id="KW-1185">Reference proteome</keyword>
<dbReference type="Gene3D" id="2.60.200.30">
    <property type="entry name" value="Probable inorganic polyphosphate/atp-NAD kinase, domain 2"/>
    <property type="match status" value="1"/>
</dbReference>
<dbReference type="InterPro" id="IPR016064">
    <property type="entry name" value="NAD/diacylglycerol_kinase_sf"/>
</dbReference>
<dbReference type="HOGENOM" id="CLU_1140606_0_0_2"/>
<reference key="2">
    <citation type="submission" date="2011-03" db="EMBL/GenBank/DDBJ databases">
        <title>Complete genome sequence of the thermoacidophilic crenarchaeon Thermoproteus uzoniensis 768-20.</title>
        <authorList>
            <person name="Mardanov A.V."/>
            <person name="Gumerov V.M."/>
            <person name="Beletsky A.V."/>
            <person name="Prokofeva M.I."/>
            <person name="Bonch-Osmolovskaya E.A."/>
            <person name="Ravin N.V."/>
            <person name="Skryabin K.G."/>
        </authorList>
    </citation>
    <scope>NUCLEOTIDE SEQUENCE</scope>
    <source>
        <strain>768-20</strain>
    </source>
</reference>
<dbReference type="GO" id="GO:0003951">
    <property type="term" value="F:NAD+ kinase activity"/>
    <property type="evidence" value="ECO:0007669"/>
    <property type="project" value="InterPro"/>
</dbReference>
<gene>
    <name evidence="1" type="ordered locus">TUZN_1915</name>
</gene>
<dbReference type="SUPFAM" id="SSF111331">
    <property type="entry name" value="NAD kinase/diacylglycerol kinase-like"/>
    <property type="match status" value="1"/>
</dbReference>
<proteinExistence type="predicted"/>
<dbReference type="eggNOG" id="arCOG01348">
    <property type="taxonomic scope" value="Archaea"/>
</dbReference>
<dbReference type="OrthoDB" id="77798at2157"/>
<dbReference type="GeneID" id="10361428"/>
<dbReference type="GO" id="GO:0019674">
    <property type="term" value="P:NAD+ metabolic process"/>
    <property type="evidence" value="ECO:0007669"/>
    <property type="project" value="InterPro"/>
</dbReference>
<dbReference type="RefSeq" id="WP_013680710.1">
    <property type="nucleotide sequence ID" value="NC_015315.1"/>
</dbReference>
<dbReference type="STRING" id="999630.TUZN_1915"/>
<keyword evidence="1" id="KW-0808">Transferase</keyword>
<reference evidence="1 2" key="1">
    <citation type="journal article" date="2011" name="J. Bacteriol.">
        <title>Complete genome sequence of the thermoacidophilic crenarchaeon Thermoproteus uzoniensis 768-20.</title>
        <authorList>
            <person name="Mardanov A.V."/>
            <person name="Gumerov V.M."/>
            <person name="Beletsky A.V."/>
            <person name="Prokofeva M.I."/>
            <person name="Bonch-Osmolovskaya E.A."/>
            <person name="Ravin N.V."/>
            <person name="Skryabin K.G."/>
        </authorList>
    </citation>
    <scope>NUCLEOTIDE SEQUENCE [LARGE SCALE GENOMIC DNA]</scope>
    <source>
        <strain evidence="1 2">768-20</strain>
    </source>
</reference>
<accession>F2L4E3</accession>
<dbReference type="Proteomes" id="UP000008138">
    <property type="component" value="Chromosome"/>
</dbReference>
<name>F2L4E3_THEU7</name>
<organism evidence="1 2">
    <name type="scientific">Thermoproteus uzoniensis (strain 768-20)</name>
    <dbReference type="NCBI Taxonomy" id="999630"/>
    <lineage>
        <taxon>Archaea</taxon>
        <taxon>Thermoproteota</taxon>
        <taxon>Thermoprotei</taxon>
        <taxon>Thermoproteales</taxon>
        <taxon>Thermoproteaceae</taxon>
        <taxon>Thermoproteus</taxon>
    </lineage>
</organism>
<dbReference type="Pfam" id="PF20143">
    <property type="entry name" value="NAD_kinase_C"/>
    <property type="match status" value="1"/>
</dbReference>